<reference evidence="1" key="1">
    <citation type="submission" date="2020-11" db="EMBL/GenBank/DDBJ databases">
        <title>Isolation and identification of active actinomycetes.</title>
        <authorList>
            <person name="Sun X."/>
        </authorList>
    </citation>
    <scope>NUCLEOTIDE SEQUENCE</scope>
    <source>
        <strain evidence="1">NEAU-A11</strain>
    </source>
</reference>
<dbReference type="RefSeq" id="WP_196417458.1">
    <property type="nucleotide sequence ID" value="NZ_JADQTO010000016.1"/>
</dbReference>
<comment type="caution">
    <text evidence="1">The sequence shown here is derived from an EMBL/GenBank/DDBJ whole genome shotgun (WGS) entry which is preliminary data.</text>
</comment>
<sequence>MSVTVFTFSPPSNAARRTGAALSRPLLGILQPADGRAVTTKAAGVGAVLLEARWRDLQPVAGAGLDSAAVSALRKRYATFQRAGLQVVFSPGLQDAPSWVFDLDPDTRFVDQYGIKWHGGPGEDVPDAVWNPKVRAAQKAYLQKLTVAIKGLKFTAVRAGGLLNGELRYPDQALPRHSFWAFGKWARASNPVRGWVPGTGKPAQAQKFISWYLDSLVEYQRFIVAQTQLMVPGAPVLVLYPNVGLRPGQAEAAAAARLSGGTLAENNNTLSQGLDWARQVAALPKRGVLAYQSSIDRAGTGTTAQTKSPIAYLSDLAIRAGVGIAGENQGSNTPAELARAYAHARTYKLSMMFIMNEADLYSGRTDRPSLSQVTAMQTS</sequence>
<dbReference type="SUPFAM" id="SSF51445">
    <property type="entry name" value="(Trans)glycosidases"/>
    <property type="match status" value="1"/>
</dbReference>
<organism evidence="1 2">
    <name type="scientific">Actinoplanes aureus</name>
    <dbReference type="NCBI Taxonomy" id="2792083"/>
    <lineage>
        <taxon>Bacteria</taxon>
        <taxon>Bacillati</taxon>
        <taxon>Actinomycetota</taxon>
        <taxon>Actinomycetes</taxon>
        <taxon>Micromonosporales</taxon>
        <taxon>Micromonosporaceae</taxon>
        <taxon>Actinoplanes</taxon>
    </lineage>
</organism>
<dbReference type="EMBL" id="JADQTO010000016">
    <property type="protein sequence ID" value="MBG0565680.1"/>
    <property type="molecule type" value="Genomic_DNA"/>
</dbReference>
<dbReference type="Gene3D" id="3.20.20.80">
    <property type="entry name" value="Glycosidases"/>
    <property type="match status" value="1"/>
</dbReference>
<evidence type="ECO:0008006" key="3">
    <source>
        <dbReference type="Google" id="ProtNLM"/>
    </source>
</evidence>
<accession>A0A931G0B0</accession>
<protein>
    <recommendedName>
        <fullName evidence="3">Glycoside hydrolase family 42 N-terminal domain-containing protein</fullName>
    </recommendedName>
</protein>
<proteinExistence type="predicted"/>
<keyword evidence="2" id="KW-1185">Reference proteome</keyword>
<evidence type="ECO:0000313" key="2">
    <source>
        <dbReference type="Proteomes" id="UP000598146"/>
    </source>
</evidence>
<dbReference type="AlphaFoldDB" id="A0A931G0B0"/>
<dbReference type="Proteomes" id="UP000598146">
    <property type="component" value="Unassembled WGS sequence"/>
</dbReference>
<name>A0A931G0B0_9ACTN</name>
<dbReference type="InterPro" id="IPR017853">
    <property type="entry name" value="GH"/>
</dbReference>
<evidence type="ECO:0000313" key="1">
    <source>
        <dbReference type="EMBL" id="MBG0565680.1"/>
    </source>
</evidence>
<gene>
    <name evidence="1" type="ORF">I4J89_29940</name>
</gene>